<dbReference type="Gene3D" id="3.90.190.10">
    <property type="entry name" value="Protein tyrosine phosphatase superfamily"/>
    <property type="match status" value="1"/>
</dbReference>
<dbReference type="EMBL" id="BARS01023140">
    <property type="protein sequence ID" value="GAG08079.1"/>
    <property type="molecule type" value="Genomic_DNA"/>
</dbReference>
<sequence>MNFIVTDRASIEAGIVVRTAYAVISIRDPGKHRARVHRGAGLVDVLYLAFHDAEPCGESLPPEIVPMTLKDARAIWKFIKRNRKNVGTIVCHCEQGMSRSPAVALALAEELDGDAGEIHANSQPNQYVYGLVRQAIEESPI</sequence>
<protein>
    <recommendedName>
        <fullName evidence="2">Tyrosine specific protein phosphatases domain-containing protein</fullName>
    </recommendedName>
</protein>
<organism evidence="1">
    <name type="scientific">marine sediment metagenome</name>
    <dbReference type="NCBI Taxonomy" id="412755"/>
    <lineage>
        <taxon>unclassified sequences</taxon>
        <taxon>metagenomes</taxon>
        <taxon>ecological metagenomes</taxon>
    </lineage>
</organism>
<dbReference type="AlphaFoldDB" id="X0UQH6"/>
<proteinExistence type="predicted"/>
<name>X0UQH6_9ZZZZ</name>
<dbReference type="InterPro" id="IPR029021">
    <property type="entry name" value="Prot-tyrosine_phosphatase-like"/>
</dbReference>
<gene>
    <name evidence="1" type="ORF">S01H1_36880</name>
</gene>
<evidence type="ECO:0000313" key="1">
    <source>
        <dbReference type="EMBL" id="GAG08079.1"/>
    </source>
</evidence>
<dbReference type="SUPFAM" id="SSF52799">
    <property type="entry name" value="(Phosphotyrosine protein) phosphatases II"/>
    <property type="match status" value="1"/>
</dbReference>
<reference evidence="1" key="1">
    <citation type="journal article" date="2014" name="Front. Microbiol.">
        <title>High frequency of phylogenetically diverse reductive dehalogenase-homologous genes in deep subseafloor sedimentary metagenomes.</title>
        <authorList>
            <person name="Kawai M."/>
            <person name="Futagami T."/>
            <person name="Toyoda A."/>
            <person name="Takaki Y."/>
            <person name="Nishi S."/>
            <person name="Hori S."/>
            <person name="Arai W."/>
            <person name="Tsubouchi T."/>
            <person name="Morono Y."/>
            <person name="Uchiyama I."/>
            <person name="Ito T."/>
            <person name="Fujiyama A."/>
            <person name="Inagaki F."/>
            <person name="Takami H."/>
        </authorList>
    </citation>
    <scope>NUCLEOTIDE SEQUENCE</scope>
    <source>
        <strain evidence="1">Expedition CK06-06</strain>
    </source>
</reference>
<accession>X0UQH6</accession>
<evidence type="ECO:0008006" key="2">
    <source>
        <dbReference type="Google" id="ProtNLM"/>
    </source>
</evidence>
<comment type="caution">
    <text evidence="1">The sequence shown here is derived from an EMBL/GenBank/DDBJ whole genome shotgun (WGS) entry which is preliminary data.</text>
</comment>